<dbReference type="AlphaFoldDB" id="A0A381UYI8"/>
<proteinExistence type="predicted"/>
<evidence type="ECO:0000313" key="2">
    <source>
        <dbReference type="EMBL" id="SVA33024.1"/>
    </source>
</evidence>
<accession>A0A381UYI8</accession>
<sequence length="490" mass="54796">MNARHFTYWVTTLLVIPFSLGAQSHDASVGNHKIHLYAAADFGINAEAVTFTKDIAPIFQRSCQDCHRVGGGAPMPLTTYEEVRRLAPRIKYRTAIRDRMGAMPPFFVEKDIGIHEFKNDPSLSDEELAKIQAWADNGAPEGDPADMPEQREFPESETWTIGEPDLVLSSREVTIPAIGPDWWGDIGLVPTGLTEDRYVKAVQVREVNDIPAEATSSTVGGRYMWHHMTYTSGVLSEDETELVGRTTSWPIHEVGRNADIFPEKAGRILPANSALRLGAAHLHSNGRESKGHLEFGFKFFPEGYSPEYTRRGARLGNGIDIDVKPNQANQEFHSYAVLDEHTKIIAFEPHLHAPGVRMCIEAIWGHNQLTLNCVGYDHNWVKQYVYEDDAAPLLPKGTILHVIGFVDTTTDNQNIADARNWAGGGRRSVSNMFIDLGYSVELTEEQFQLEMAERRAKMKSRNEYDVGCPLCWAPVVPVTEEDASRPRGNR</sequence>
<dbReference type="EMBL" id="UINC01007385">
    <property type="protein sequence ID" value="SVA33024.1"/>
    <property type="molecule type" value="Genomic_DNA"/>
</dbReference>
<feature type="region of interest" description="Disordered" evidence="1">
    <location>
        <begin position="138"/>
        <end position="157"/>
    </location>
</feature>
<name>A0A381UYI8_9ZZZZ</name>
<organism evidence="2">
    <name type="scientific">marine metagenome</name>
    <dbReference type="NCBI Taxonomy" id="408172"/>
    <lineage>
        <taxon>unclassified sequences</taxon>
        <taxon>metagenomes</taxon>
        <taxon>ecological metagenomes</taxon>
    </lineage>
</organism>
<gene>
    <name evidence="2" type="ORF">METZ01_LOCUS85878</name>
</gene>
<dbReference type="SUPFAM" id="SSF46626">
    <property type="entry name" value="Cytochrome c"/>
    <property type="match status" value="1"/>
</dbReference>
<reference evidence="2" key="1">
    <citation type="submission" date="2018-05" db="EMBL/GenBank/DDBJ databases">
        <authorList>
            <person name="Lanie J.A."/>
            <person name="Ng W.-L."/>
            <person name="Kazmierczak K.M."/>
            <person name="Andrzejewski T.M."/>
            <person name="Davidsen T.M."/>
            <person name="Wayne K.J."/>
            <person name="Tettelin H."/>
            <person name="Glass J.I."/>
            <person name="Rusch D."/>
            <person name="Podicherti R."/>
            <person name="Tsui H.-C.T."/>
            <person name="Winkler M.E."/>
        </authorList>
    </citation>
    <scope>NUCLEOTIDE SEQUENCE</scope>
</reference>
<evidence type="ECO:0000256" key="1">
    <source>
        <dbReference type="SAM" id="MobiDB-lite"/>
    </source>
</evidence>
<protein>
    <recommendedName>
        <fullName evidence="3">Cytochrome c domain-containing protein</fullName>
    </recommendedName>
</protein>
<evidence type="ECO:0008006" key="3">
    <source>
        <dbReference type="Google" id="ProtNLM"/>
    </source>
</evidence>
<dbReference type="GO" id="GO:0009055">
    <property type="term" value="F:electron transfer activity"/>
    <property type="evidence" value="ECO:0007669"/>
    <property type="project" value="InterPro"/>
</dbReference>
<dbReference type="InterPro" id="IPR036909">
    <property type="entry name" value="Cyt_c-like_dom_sf"/>
</dbReference>
<dbReference type="GO" id="GO:0020037">
    <property type="term" value="F:heme binding"/>
    <property type="evidence" value="ECO:0007669"/>
    <property type="project" value="InterPro"/>
</dbReference>